<keyword evidence="11" id="KW-1185">Reference proteome</keyword>
<dbReference type="FunFam" id="3.30.160.60:FF:000425">
    <property type="entry name" value="PLAG1 like zinc finger 1"/>
    <property type="match status" value="1"/>
</dbReference>
<dbReference type="FunFam" id="3.30.160.60:FF:000100">
    <property type="entry name" value="Zinc finger 45-like"/>
    <property type="match status" value="1"/>
</dbReference>
<comment type="caution">
    <text evidence="10">The sequence shown here is derived from an EMBL/GenBank/DDBJ whole genome shotgun (WGS) entry which is preliminary data.</text>
</comment>
<dbReference type="Pfam" id="PF13837">
    <property type="entry name" value="Myb_DNA-bind_4"/>
    <property type="match status" value="4"/>
</dbReference>
<dbReference type="GO" id="GO:0005634">
    <property type="term" value="C:nucleus"/>
    <property type="evidence" value="ECO:0007669"/>
    <property type="project" value="UniProtKB-SubCell"/>
</dbReference>
<dbReference type="GO" id="GO:0008270">
    <property type="term" value="F:zinc ion binding"/>
    <property type="evidence" value="ECO:0007669"/>
    <property type="project" value="UniProtKB-KW"/>
</dbReference>
<evidence type="ECO:0000256" key="8">
    <source>
        <dbReference type="SAM" id="MobiDB-lite"/>
    </source>
</evidence>
<feature type="domain" description="C2H2-type" evidence="9">
    <location>
        <begin position="1088"/>
        <end position="1115"/>
    </location>
</feature>
<feature type="domain" description="C2H2-type" evidence="9">
    <location>
        <begin position="978"/>
        <end position="1005"/>
    </location>
</feature>
<evidence type="ECO:0000256" key="6">
    <source>
        <dbReference type="ARBA" id="ARBA00023242"/>
    </source>
</evidence>
<dbReference type="Pfam" id="PF14973">
    <property type="entry name" value="TINF2_N"/>
    <property type="match status" value="1"/>
</dbReference>
<dbReference type="CDD" id="cd11657">
    <property type="entry name" value="TIN2_N"/>
    <property type="match status" value="1"/>
</dbReference>
<feature type="region of interest" description="Disordered" evidence="8">
    <location>
        <begin position="45"/>
        <end position="65"/>
    </location>
</feature>
<dbReference type="Pfam" id="PF00096">
    <property type="entry name" value="zf-C2H2"/>
    <property type="match status" value="3"/>
</dbReference>
<feature type="region of interest" description="Disordered" evidence="8">
    <location>
        <begin position="1"/>
        <end position="26"/>
    </location>
</feature>
<evidence type="ECO:0000256" key="3">
    <source>
        <dbReference type="ARBA" id="ARBA00022737"/>
    </source>
</evidence>
<dbReference type="GO" id="GO:0010468">
    <property type="term" value="P:regulation of gene expression"/>
    <property type="evidence" value="ECO:0007669"/>
    <property type="project" value="TreeGrafter"/>
</dbReference>
<keyword evidence="4 7" id="KW-0863">Zinc-finger</keyword>
<dbReference type="FunFam" id="3.30.160.60:FF:000446">
    <property type="entry name" value="Zinc finger protein"/>
    <property type="match status" value="2"/>
</dbReference>
<name>A0A8S4B6R3_9TELE</name>
<dbReference type="Gene3D" id="3.30.160.60">
    <property type="entry name" value="Classic Zinc Finger"/>
    <property type="match status" value="7"/>
</dbReference>
<dbReference type="Gene3D" id="1.10.10.60">
    <property type="entry name" value="Homeodomain-like"/>
    <property type="match status" value="4"/>
</dbReference>
<gene>
    <name evidence="10" type="ORF">MMEN_LOCUS11432</name>
</gene>
<dbReference type="InterPro" id="IPR050331">
    <property type="entry name" value="Zinc_finger"/>
</dbReference>
<dbReference type="Proteomes" id="UP000677803">
    <property type="component" value="Unassembled WGS sequence"/>
</dbReference>
<evidence type="ECO:0000259" key="9">
    <source>
        <dbReference type="PROSITE" id="PS50157"/>
    </source>
</evidence>
<dbReference type="OrthoDB" id="691673at2759"/>
<evidence type="ECO:0000313" key="11">
    <source>
        <dbReference type="Proteomes" id="UP000677803"/>
    </source>
</evidence>
<feature type="domain" description="C2H2-type" evidence="9">
    <location>
        <begin position="1006"/>
        <end position="1031"/>
    </location>
</feature>
<dbReference type="SUPFAM" id="SSF57667">
    <property type="entry name" value="beta-beta-alpha zinc fingers"/>
    <property type="match status" value="4"/>
</dbReference>
<dbReference type="PROSITE" id="PS50157">
    <property type="entry name" value="ZINC_FINGER_C2H2_2"/>
    <property type="match status" value="7"/>
</dbReference>
<dbReference type="InterPro" id="IPR013087">
    <property type="entry name" value="Znf_C2H2_type"/>
</dbReference>
<reference evidence="10" key="1">
    <citation type="submission" date="2021-05" db="EMBL/GenBank/DDBJ databases">
        <authorList>
            <person name="Tigano A."/>
        </authorList>
    </citation>
    <scope>NUCLEOTIDE SEQUENCE</scope>
</reference>
<evidence type="ECO:0000256" key="4">
    <source>
        <dbReference type="ARBA" id="ARBA00022771"/>
    </source>
</evidence>
<keyword evidence="2" id="KW-0479">Metal-binding</keyword>
<dbReference type="InterPro" id="IPR044822">
    <property type="entry name" value="Myb_DNA-bind_4"/>
</dbReference>
<feature type="domain" description="C2H2-type" evidence="9">
    <location>
        <begin position="1116"/>
        <end position="1141"/>
    </location>
</feature>
<dbReference type="InterPro" id="IPR036236">
    <property type="entry name" value="Znf_C2H2_sf"/>
</dbReference>
<proteinExistence type="predicted"/>
<dbReference type="SMART" id="SM00355">
    <property type="entry name" value="ZnF_C2H2"/>
    <property type="match status" value="8"/>
</dbReference>
<keyword evidence="3" id="KW-0677">Repeat</keyword>
<feature type="compositionally biased region" description="Basic and acidic residues" evidence="8">
    <location>
        <begin position="843"/>
        <end position="855"/>
    </location>
</feature>
<dbReference type="InterPro" id="IPR029400">
    <property type="entry name" value="TINF2_N"/>
</dbReference>
<sequence>MASDVDTDPPTGAHIPEALSTPFPHMNSHDPRFPSVKLEDCEAPSTSSTAAMQSPIHTGTRKDKPTCNWSKQEVLALLTYWASPVVQLELLRNVRNNAVYSNLSAKLSSHGFNKSAQKCKEKIKKLKQDYRRIKNSDHLDGGKTIWFDIIDEVLSSQAPASTYSDIATPHSAEPTQSVVFNPDTDDSFPYTSDFDSHILADSEPGPMEKEKESDYYFISIDDCGTPSTSSTMESTAAPTLSFSHTEKKRYEHTCSWSKKEVHALLAHWANPAVQQELQRNVRNNAVYGHLSARLASLGFDKSAQKCKEKLKKLKQDYRRIKNSQQVCWSRTAWFGIMDEVLSSRAAAWNCPGTVNPPAAEPPQFDLEADDETQWTADEVQVLITLWAQPNIQRQLLGSEADDQVFPYLSNELALVGFNKTPQQCSLKVKELKEEYRRIKEGEQHVDAKSDWFAVIESVLGSGGDDSKELLRIAPESPKADSSRAVWTSDEVDTLLTRWAEDGVQERLRSDPEDERVCARLSSELATQGFHKTTGQCRAKLRLLRQEYEKADGQKDPMTHANGWFGIMDRALGRGKPAARVKAEAPESLDGFRLSLPSLCLLVPTLRLMCAFAWQVVQRCNVAHYQKVEELVRSVAELAPELLTPRERVQLLLTLRARLVLELCRSRSAHDQLDVQDHLRVIQDLTMSPGCAQEELEELEDSKSNFVEIVCALLNDPDERERFFTEVFPIHYGRQYESTLQRLVWKFISRLDNLLPIPDIKQTAAWLSSAPSVMEECEQLVLKPEHLKALMLFHDQQTGGTNKCSENPNLFLPTLSLRPKGKSKRHVLEGQEVCVSSEDQPFDASRDEGMDTDSKSADASTLELLVDESEELNDDQSDDLKAANCLEAQRHGCAMCPYSDADVSGLLTHIREEHLTQDAAAADPDSGQDCGEILQDAAAPDSPAHTPRPSFQCSSCEKRYASKASLTAHQRLHTGQTPYLCPHCGQGFRSSSSLDLHVRTHTGERPYRCHVCGKTSIQHLARHMRMHRGEKNHPCAECGKAFLSSGELKLHTRSHTGERPHTCKQCGKGFVAKCHLTVHARRHTGESPYRCALCPKSFATLKAQKKHQNIHSSKKSFQCLKCGKIFRQEDTFKFHIETHSVT</sequence>
<dbReference type="PANTHER" id="PTHR16515:SF49">
    <property type="entry name" value="GASTRULA ZINC FINGER PROTEIN XLCGF49.1-LIKE-RELATED"/>
    <property type="match status" value="1"/>
</dbReference>
<evidence type="ECO:0000313" key="10">
    <source>
        <dbReference type="EMBL" id="CAG5927606.1"/>
    </source>
</evidence>
<keyword evidence="6" id="KW-0539">Nucleus</keyword>
<evidence type="ECO:0000256" key="5">
    <source>
        <dbReference type="ARBA" id="ARBA00022833"/>
    </source>
</evidence>
<keyword evidence="5" id="KW-0862">Zinc</keyword>
<dbReference type="PANTHER" id="PTHR16515">
    <property type="entry name" value="PR DOMAIN ZINC FINGER PROTEIN"/>
    <property type="match status" value="1"/>
</dbReference>
<dbReference type="AlphaFoldDB" id="A0A8S4B6R3"/>
<feature type="compositionally biased region" description="Polar residues" evidence="8">
    <location>
        <begin position="45"/>
        <end position="57"/>
    </location>
</feature>
<organism evidence="10 11">
    <name type="scientific">Menidia menidia</name>
    <name type="common">Atlantic silverside</name>
    <dbReference type="NCBI Taxonomy" id="238744"/>
    <lineage>
        <taxon>Eukaryota</taxon>
        <taxon>Metazoa</taxon>
        <taxon>Chordata</taxon>
        <taxon>Craniata</taxon>
        <taxon>Vertebrata</taxon>
        <taxon>Euteleostomi</taxon>
        <taxon>Actinopterygii</taxon>
        <taxon>Neopterygii</taxon>
        <taxon>Teleostei</taxon>
        <taxon>Neoteleostei</taxon>
        <taxon>Acanthomorphata</taxon>
        <taxon>Ovalentaria</taxon>
        <taxon>Atherinomorphae</taxon>
        <taxon>Atheriniformes</taxon>
        <taxon>Atherinopsidae</taxon>
        <taxon>Menidiinae</taxon>
        <taxon>Menidia</taxon>
    </lineage>
</organism>
<feature type="region of interest" description="Disordered" evidence="8">
    <location>
        <begin position="835"/>
        <end position="858"/>
    </location>
</feature>
<protein>
    <submittedName>
        <fullName evidence="10">(Atlantic silverside) hypothetical protein</fullName>
    </submittedName>
</protein>
<comment type="subcellular location">
    <subcellularLocation>
        <location evidence="1">Nucleus</location>
    </subcellularLocation>
</comment>
<evidence type="ECO:0000256" key="7">
    <source>
        <dbReference type="PROSITE-ProRule" id="PRU00042"/>
    </source>
</evidence>
<accession>A0A8S4B6R3</accession>
<feature type="domain" description="C2H2-type" evidence="9">
    <location>
        <begin position="1060"/>
        <end position="1087"/>
    </location>
</feature>
<feature type="domain" description="C2H2-type" evidence="9">
    <location>
        <begin position="950"/>
        <end position="977"/>
    </location>
</feature>
<dbReference type="PROSITE" id="PS00028">
    <property type="entry name" value="ZINC_FINGER_C2H2_1"/>
    <property type="match status" value="6"/>
</dbReference>
<dbReference type="FunFam" id="3.30.160.60:FF:002343">
    <property type="entry name" value="Zinc finger protein 33A"/>
    <property type="match status" value="1"/>
</dbReference>
<evidence type="ECO:0000256" key="2">
    <source>
        <dbReference type="ARBA" id="ARBA00022723"/>
    </source>
</evidence>
<feature type="domain" description="C2H2-type" evidence="9">
    <location>
        <begin position="1032"/>
        <end position="1059"/>
    </location>
</feature>
<dbReference type="EMBL" id="CAJRST010011113">
    <property type="protein sequence ID" value="CAG5927606.1"/>
    <property type="molecule type" value="Genomic_DNA"/>
</dbReference>
<evidence type="ECO:0000256" key="1">
    <source>
        <dbReference type="ARBA" id="ARBA00004123"/>
    </source>
</evidence>